<dbReference type="Proteomes" id="UP001431776">
    <property type="component" value="Unassembled WGS sequence"/>
</dbReference>
<dbReference type="Pfam" id="PF01555">
    <property type="entry name" value="N6_N4_Mtase"/>
    <property type="match status" value="1"/>
</dbReference>
<dbReference type="InterPro" id="IPR017985">
    <property type="entry name" value="MeTrfase_CN4_CS"/>
</dbReference>
<evidence type="ECO:0000256" key="4">
    <source>
        <dbReference type="ARBA" id="ARBA00022679"/>
    </source>
</evidence>
<reference evidence="10" key="1">
    <citation type="submission" date="2023-05" db="EMBL/GenBank/DDBJ databases">
        <title>Anaerotaeda fermentans gen. nov., sp. nov., a novel anaerobic planctomycete of the new family within the order Sedimentisphaerales isolated from Taman Peninsula, Russia.</title>
        <authorList>
            <person name="Khomyakova M.A."/>
            <person name="Merkel A.Y."/>
            <person name="Slobodkin A.I."/>
        </authorList>
    </citation>
    <scope>NUCLEOTIDE SEQUENCE</scope>
    <source>
        <strain evidence="10">M17dextr</strain>
    </source>
</reference>
<evidence type="ECO:0000313" key="11">
    <source>
        <dbReference type="Proteomes" id="UP001431776"/>
    </source>
</evidence>
<dbReference type="EMBL" id="JASCXX010000019">
    <property type="protein sequence ID" value="MDI6450342.1"/>
    <property type="molecule type" value="Genomic_DNA"/>
</dbReference>
<dbReference type="GO" id="GO:0032259">
    <property type="term" value="P:methylation"/>
    <property type="evidence" value="ECO:0007669"/>
    <property type="project" value="UniProtKB-KW"/>
</dbReference>
<dbReference type="RefSeq" id="WP_349245753.1">
    <property type="nucleotide sequence ID" value="NZ_JASCXX010000019.1"/>
</dbReference>
<evidence type="ECO:0000256" key="8">
    <source>
        <dbReference type="ARBA" id="ARBA00049120"/>
    </source>
</evidence>
<dbReference type="GO" id="GO:0009307">
    <property type="term" value="P:DNA restriction-modification system"/>
    <property type="evidence" value="ECO:0007669"/>
    <property type="project" value="UniProtKB-KW"/>
</dbReference>
<dbReference type="InterPro" id="IPR029063">
    <property type="entry name" value="SAM-dependent_MTases_sf"/>
</dbReference>
<evidence type="ECO:0000256" key="7">
    <source>
        <dbReference type="ARBA" id="ARBA00023125"/>
    </source>
</evidence>
<comment type="catalytic activity">
    <reaction evidence="8">
        <text>a 2'-deoxycytidine in DNA + S-adenosyl-L-methionine = an N(4)-methyl-2'-deoxycytidine in DNA + S-adenosyl-L-homocysteine + H(+)</text>
        <dbReference type="Rhea" id="RHEA:16857"/>
        <dbReference type="Rhea" id="RHEA-COMP:11369"/>
        <dbReference type="Rhea" id="RHEA-COMP:13674"/>
        <dbReference type="ChEBI" id="CHEBI:15378"/>
        <dbReference type="ChEBI" id="CHEBI:57856"/>
        <dbReference type="ChEBI" id="CHEBI:59789"/>
        <dbReference type="ChEBI" id="CHEBI:85452"/>
        <dbReference type="ChEBI" id="CHEBI:137933"/>
        <dbReference type="EC" id="2.1.1.113"/>
    </reaction>
</comment>
<keyword evidence="11" id="KW-1185">Reference proteome</keyword>
<proteinExistence type="inferred from homology"/>
<evidence type="ECO:0000259" key="9">
    <source>
        <dbReference type="Pfam" id="PF01555"/>
    </source>
</evidence>
<evidence type="ECO:0000256" key="1">
    <source>
        <dbReference type="ARBA" id="ARBA00010203"/>
    </source>
</evidence>
<organism evidence="10 11">
    <name type="scientific">Anaerobaca lacustris</name>
    <dbReference type="NCBI Taxonomy" id="3044600"/>
    <lineage>
        <taxon>Bacteria</taxon>
        <taxon>Pseudomonadati</taxon>
        <taxon>Planctomycetota</taxon>
        <taxon>Phycisphaerae</taxon>
        <taxon>Sedimentisphaerales</taxon>
        <taxon>Anaerobacaceae</taxon>
        <taxon>Anaerobaca</taxon>
    </lineage>
</organism>
<comment type="caution">
    <text evidence="10">The sequence shown here is derived from an EMBL/GenBank/DDBJ whole genome shotgun (WGS) entry which is preliminary data.</text>
</comment>
<keyword evidence="3" id="KW-0489">Methyltransferase</keyword>
<evidence type="ECO:0000256" key="3">
    <source>
        <dbReference type="ARBA" id="ARBA00022603"/>
    </source>
</evidence>
<comment type="similarity">
    <text evidence="1">Belongs to the N(4)/N(6)-methyltransferase family. N(4) subfamily.</text>
</comment>
<gene>
    <name evidence="10" type="ORF">QJ522_14875</name>
</gene>
<dbReference type="PROSITE" id="PS00093">
    <property type="entry name" value="N4_MTASE"/>
    <property type="match status" value="1"/>
</dbReference>
<dbReference type="EC" id="2.1.1.113" evidence="2"/>
<dbReference type="AlphaFoldDB" id="A0AAW6U174"/>
<keyword evidence="6" id="KW-0680">Restriction system</keyword>
<dbReference type="Gene3D" id="3.40.50.150">
    <property type="entry name" value="Vaccinia Virus protein VP39"/>
    <property type="match status" value="2"/>
</dbReference>
<keyword evidence="4" id="KW-0808">Transferase</keyword>
<evidence type="ECO:0000256" key="2">
    <source>
        <dbReference type="ARBA" id="ARBA00012185"/>
    </source>
</evidence>
<evidence type="ECO:0000313" key="10">
    <source>
        <dbReference type="EMBL" id="MDI6450342.1"/>
    </source>
</evidence>
<evidence type="ECO:0000256" key="5">
    <source>
        <dbReference type="ARBA" id="ARBA00022691"/>
    </source>
</evidence>
<dbReference type="GO" id="GO:0015667">
    <property type="term" value="F:site-specific DNA-methyltransferase (cytosine-N4-specific) activity"/>
    <property type="evidence" value="ECO:0007669"/>
    <property type="project" value="UniProtKB-EC"/>
</dbReference>
<keyword evidence="7" id="KW-0238">DNA-binding</keyword>
<sequence>MIQGTFAFMEELLAPKDLRHNKLRGEDRAFHDWYRFVLSYPPHLVRAYIDKLGLEPGHLLVDPFCGTGTTLVEAKKRGVRSCGLEAHPMAHFASRVKTNWAIGADALLQDAERVARTALRALGQTNGELQRLSPEEENVLLSNSISPVPLHKCLVLRDAILAQPTSAIRDVELLALAWVAVFEASNLKFGPEVGVRRAKRLDAAVLEMWRTKVESMAGDLSEFASRRPVASECVLADARCALDTLPTNSINGVITSPPYPNEKDYTRTTRLESVLLQFVRSKHDLRALKQNLVRSNTRNVYRADDDDRAIANNEKIGAIAGEIERRRIALKKTSGFERLYHRVTALYFGGMKRHFEQLKRPLKPGAKLAYVVGDQASYLQVLIRTGELLADIANELGYNILALDLFRTRLSTATGEQLREEVLVLEWPGEKRMPQKNARNRYDQLIEKIFFNNYTDGATEVSFERDEFAAVAKKMKIVLPKNLGDIIYSYRYRSKLPKAITDLLREDEEWVIRSVGRARYVFARSPLHQISPNPRLSKIKILDSTPEVIRRYSLTDEQSLLAIVRYNRLIDIFTGVACYSLQSHLRTFVEDMGQVETDEIYIGINKNGEQFVFPVQAKGAKDSVGIIQVEQDLALCASKFPSLRCRPIAAQFVENDLVALFEFQMSEGLLSIKEERHYRLVPNDDLTDEELLEYRS</sequence>
<protein>
    <recommendedName>
        <fullName evidence="2">site-specific DNA-methyltransferase (cytosine-N(4)-specific)</fullName>
        <ecNumber evidence="2">2.1.1.113</ecNumber>
    </recommendedName>
</protein>
<dbReference type="SUPFAM" id="SSF53335">
    <property type="entry name" value="S-adenosyl-L-methionine-dependent methyltransferases"/>
    <property type="match status" value="1"/>
</dbReference>
<evidence type="ECO:0000256" key="6">
    <source>
        <dbReference type="ARBA" id="ARBA00022747"/>
    </source>
</evidence>
<feature type="domain" description="DNA methylase N-4/N-6" evidence="9">
    <location>
        <begin position="37"/>
        <end position="88"/>
    </location>
</feature>
<accession>A0AAW6U174</accession>
<dbReference type="GO" id="GO:0003677">
    <property type="term" value="F:DNA binding"/>
    <property type="evidence" value="ECO:0007669"/>
    <property type="project" value="UniProtKB-KW"/>
</dbReference>
<dbReference type="InterPro" id="IPR002941">
    <property type="entry name" value="DNA_methylase_N4/N6"/>
</dbReference>
<name>A0AAW6U174_9BACT</name>
<dbReference type="GO" id="GO:0008170">
    <property type="term" value="F:N-methyltransferase activity"/>
    <property type="evidence" value="ECO:0007669"/>
    <property type="project" value="InterPro"/>
</dbReference>
<keyword evidence="5" id="KW-0949">S-adenosyl-L-methionine</keyword>